<evidence type="ECO:0000313" key="2">
    <source>
        <dbReference type="Proteomes" id="UP001055811"/>
    </source>
</evidence>
<name>A0ACB9FCL1_CICIN</name>
<dbReference type="Proteomes" id="UP001055811">
    <property type="component" value="Linkage Group LG03"/>
</dbReference>
<reference evidence="2" key="1">
    <citation type="journal article" date="2022" name="Mol. Ecol. Resour.">
        <title>The genomes of chicory, endive, great burdock and yacon provide insights into Asteraceae palaeo-polyploidization history and plant inulin production.</title>
        <authorList>
            <person name="Fan W."/>
            <person name="Wang S."/>
            <person name="Wang H."/>
            <person name="Wang A."/>
            <person name="Jiang F."/>
            <person name="Liu H."/>
            <person name="Zhao H."/>
            <person name="Xu D."/>
            <person name="Zhang Y."/>
        </authorList>
    </citation>
    <scope>NUCLEOTIDE SEQUENCE [LARGE SCALE GENOMIC DNA]</scope>
    <source>
        <strain evidence="2">cv. Punajuju</strain>
    </source>
</reference>
<comment type="caution">
    <text evidence="1">The sequence shown here is derived from an EMBL/GenBank/DDBJ whole genome shotgun (WGS) entry which is preliminary data.</text>
</comment>
<accession>A0ACB9FCL1</accession>
<organism evidence="1 2">
    <name type="scientific">Cichorium intybus</name>
    <name type="common">Chicory</name>
    <dbReference type="NCBI Taxonomy" id="13427"/>
    <lineage>
        <taxon>Eukaryota</taxon>
        <taxon>Viridiplantae</taxon>
        <taxon>Streptophyta</taxon>
        <taxon>Embryophyta</taxon>
        <taxon>Tracheophyta</taxon>
        <taxon>Spermatophyta</taxon>
        <taxon>Magnoliopsida</taxon>
        <taxon>eudicotyledons</taxon>
        <taxon>Gunneridae</taxon>
        <taxon>Pentapetalae</taxon>
        <taxon>asterids</taxon>
        <taxon>campanulids</taxon>
        <taxon>Asterales</taxon>
        <taxon>Asteraceae</taxon>
        <taxon>Cichorioideae</taxon>
        <taxon>Cichorieae</taxon>
        <taxon>Cichoriinae</taxon>
        <taxon>Cichorium</taxon>
    </lineage>
</organism>
<sequence>MKDATGEFNEDCIIGKGGFGVYKGYIDIPTTVVAIKRLNASSNQGFQEFQTEIRFLSKLRHVQLVSLVWYCDDEDGMILVYYYISNGTLRDHLYKTKNPHLTWKRRLEICIGSAKGLHYLHTGANLLCGRPVINRELPDEEVTLAEWGKLNYRKRTLNEIVDKKISGEISANCLIKFGEVAISCSREIGNKRPKMEEVVWELEFAMKLQETAEKIGVVMGEMTGGMMGNQEFLFPMNIDVSITEGSTGVTLRHDMSSTDNSRGGFESESFFTQTSDVSKGTSSEVHG</sequence>
<dbReference type="EMBL" id="CM042011">
    <property type="protein sequence ID" value="KAI3768586.1"/>
    <property type="molecule type" value="Genomic_DNA"/>
</dbReference>
<keyword evidence="2" id="KW-1185">Reference proteome</keyword>
<proteinExistence type="predicted"/>
<gene>
    <name evidence="1" type="ORF">L2E82_19414</name>
</gene>
<evidence type="ECO:0000313" key="1">
    <source>
        <dbReference type="EMBL" id="KAI3768586.1"/>
    </source>
</evidence>
<reference evidence="1 2" key="2">
    <citation type="journal article" date="2022" name="Mol. Ecol. Resour.">
        <title>The genomes of chicory, endive, great burdock and yacon provide insights into Asteraceae paleo-polyploidization history and plant inulin production.</title>
        <authorList>
            <person name="Fan W."/>
            <person name="Wang S."/>
            <person name="Wang H."/>
            <person name="Wang A."/>
            <person name="Jiang F."/>
            <person name="Liu H."/>
            <person name="Zhao H."/>
            <person name="Xu D."/>
            <person name="Zhang Y."/>
        </authorList>
    </citation>
    <scope>NUCLEOTIDE SEQUENCE [LARGE SCALE GENOMIC DNA]</scope>
    <source>
        <strain evidence="2">cv. Punajuju</strain>
        <tissue evidence="1">Leaves</tissue>
    </source>
</reference>
<protein>
    <submittedName>
        <fullName evidence="1">Uncharacterized protein</fullName>
    </submittedName>
</protein>